<reference evidence="10" key="1">
    <citation type="submission" date="2016-11" db="UniProtKB">
        <authorList>
            <consortium name="WormBaseParasite"/>
        </authorList>
    </citation>
    <scope>IDENTIFICATION</scope>
</reference>
<dbReference type="Proteomes" id="UP000095283">
    <property type="component" value="Unplaced"/>
</dbReference>
<evidence type="ECO:0000259" key="8">
    <source>
        <dbReference type="Pfam" id="PF00349"/>
    </source>
</evidence>
<evidence type="ECO:0000256" key="6">
    <source>
        <dbReference type="ARBA" id="ARBA00048160"/>
    </source>
</evidence>
<keyword evidence="3 7" id="KW-0324">Glycolysis</keyword>
<dbReference type="AlphaFoldDB" id="A0A1I7WNX4"/>
<proteinExistence type="inferred from homology"/>
<keyword evidence="7" id="KW-0547">Nucleotide-binding</keyword>
<sequence>MANKRGISALEQLRALSIRNSMDINRAEMVKPMTMVFDAYKDALRSLEDLVYVKVHRPLSVRQREGLAKETATTAAVKMLPSYVRAVPNGKESGDFLALDLGGTNFRVLLIRLHGREAEMSGKIFRVPENIMRGTGEAVSQSITLFDSIILHSICDCYCVITYCFTSL</sequence>
<dbReference type="PROSITE" id="PS51748">
    <property type="entry name" value="HEXOKINASE_2"/>
    <property type="match status" value="1"/>
</dbReference>
<comment type="catalytic activity">
    <reaction evidence="4">
        <text>a D-hexose + ATP = a D-hexose 6-phosphate + ADP + H(+)</text>
        <dbReference type="Rhea" id="RHEA:22740"/>
        <dbReference type="ChEBI" id="CHEBI:4194"/>
        <dbReference type="ChEBI" id="CHEBI:15378"/>
        <dbReference type="ChEBI" id="CHEBI:30616"/>
        <dbReference type="ChEBI" id="CHEBI:229467"/>
        <dbReference type="ChEBI" id="CHEBI:456216"/>
        <dbReference type="EC" id="2.7.1.1"/>
    </reaction>
    <physiologicalReaction direction="left-to-right" evidence="4">
        <dbReference type="Rhea" id="RHEA:22741"/>
    </physiologicalReaction>
</comment>
<evidence type="ECO:0000313" key="10">
    <source>
        <dbReference type="WBParaSite" id="Hba_06854"/>
    </source>
</evidence>
<keyword evidence="7" id="KW-0067">ATP-binding</keyword>
<comment type="pathway">
    <text evidence="2">Carbohydrate metabolism; hexose metabolism.</text>
</comment>
<dbReference type="PANTHER" id="PTHR19443:SF16">
    <property type="entry name" value="HEXOKINASE TYPE 1-RELATED"/>
    <property type="match status" value="1"/>
</dbReference>
<evidence type="ECO:0000256" key="4">
    <source>
        <dbReference type="ARBA" id="ARBA00044613"/>
    </source>
</evidence>
<dbReference type="GO" id="GO:0005829">
    <property type="term" value="C:cytosol"/>
    <property type="evidence" value="ECO:0007669"/>
    <property type="project" value="TreeGrafter"/>
</dbReference>
<dbReference type="GO" id="GO:0004340">
    <property type="term" value="F:glucokinase activity"/>
    <property type="evidence" value="ECO:0007669"/>
    <property type="project" value="TreeGrafter"/>
</dbReference>
<comment type="similarity">
    <text evidence="7">Belongs to the hexokinase family.</text>
</comment>
<dbReference type="SUPFAM" id="SSF53067">
    <property type="entry name" value="Actin-like ATPase domain"/>
    <property type="match status" value="1"/>
</dbReference>
<dbReference type="GO" id="GO:0006096">
    <property type="term" value="P:glycolytic process"/>
    <property type="evidence" value="ECO:0007669"/>
    <property type="project" value="UniProtKB-KW"/>
</dbReference>
<protein>
    <recommendedName>
        <fullName evidence="7">Phosphotransferase</fullName>
        <ecNumber evidence="7">2.7.1.-</ecNumber>
    </recommendedName>
</protein>
<dbReference type="InterPro" id="IPR022672">
    <property type="entry name" value="Hexokinase_N"/>
</dbReference>
<evidence type="ECO:0000313" key="9">
    <source>
        <dbReference type="Proteomes" id="UP000095283"/>
    </source>
</evidence>
<keyword evidence="7" id="KW-0808">Transferase</keyword>
<dbReference type="GO" id="GO:0006006">
    <property type="term" value="P:glucose metabolic process"/>
    <property type="evidence" value="ECO:0007669"/>
    <property type="project" value="TreeGrafter"/>
</dbReference>
<evidence type="ECO:0000256" key="7">
    <source>
        <dbReference type="RuleBase" id="RU362007"/>
    </source>
</evidence>
<dbReference type="InterPro" id="IPR001312">
    <property type="entry name" value="Hexokinase"/>
</dbReference>
<evidence type="ECO:0000256" key="3">
    <source>
        <dbReference type="ARBA" id="ARBA00023152"/>
    </source>
</evidence>
<dbReference type="PANTHER" id="PTHR19443">
    <property type="entry name" value="HEXOKINASE"/>
    <property type="match status" value="1"/>
</dbReference>
<evidence type="ECO:0000256" key="5">
    <source>
        <dbReference type="ARBA" id="ARBA00047905"/>
    </source>
</evidence>
<accession>A0A1I7WNX4</accession>
<dbReference type="GO" id="GO:0001678">
    <property type="term" value="P:intracellular glucose homeostasis"/>
    <property type="evidence" value="ECO:0007669"/>
    <property type="project" value="InterPro"/>
</dbReference>
<dbReference type="WBParaSite" id="Hba_06854">
    <property type="protein sequence ID" value="Hba_06854"/>
    <property type="gene ID" value="Hba_06854"/>
</dbReference>
<evidence type="ECO:0000256" key="2">
    <source>
        <dbReference type="ARBA" id="ARBA00005028"/>
    </source>
</evidence>
<comment type="pathway">
    <text evidence="1">Carbohydrate degradation; glycolysis; D-glyceraldehyde 3-phosphate and glycerone phosphate from D-glucose: step 1/4.</text>
</comment>
<feature type="domain" description="Hexokinase N-terminal" evidence="8">
    <location>
        <begin position="55"/>
        <end position="147"/>
    </location>
</feature>
<dbReference type="Pfam" id="PF00349">
    <property type="entry name" value="Hexokinase_1"/>
    <property type="match status" value="1"/>
</dbReference>
<dbReference type="EC" id="2.7.1.-" evidence="7"/>
<dbReference type="GO" id="GO:0005739">
    <property type="term" value="C:mitochondrion"/>
    <property type="evidence" value="ECO:0007669"/>
    <property type="project" value="TreeGrafter"/>
</dbReference>
<evidence type="ECO:0000256" key="1">
    <source>
        <dbReference type="ARBA" id="ARBA00004888"/>
    </source>
</evidence>
<keyword evidence="9" id="KW-1185">Reference proteome</keyword>
<dbReference type="UniPathway" id="UPA00242"/>
<dbReference type="Gene3D" id="3.30.420.40">
    <property type="match status" value="1"/>
</dbReference>
<dbReference type="GO" id="GO:0008865">
    <property type="term" value="F:fructokinase activity"/>
    <property type="evidence" value="ECO:0007669"/>
    <property type="project" value="TreeGrafter"/>
</dbReference>
<name>A0A1I7WNX4_HETBA</name>
<dbReference type="InterPro" id="IPR043129">
    <property type="entry name" value="ATPase_NBD"/>
</dbReference>
<comment type="catalytic activity">
    <reaction evidence="6">
        <text>D-glucose + ATP = D-glucose 6-phosphate + ADP + H(+)</text>
        <dbReference type="Rhea" id="RHEA:17825"/>
        <dbReference type="ChEBI" id="CHEBI:4167"/>
        <dbReference type="ChEBI" id="CHEBI:15378"/>
        <dbReference type="ChEBI" id="CHEBI:30616"/>
        <dbReference type="ChEBI" id="CHEBI:61548"/>
        <dbReference type="ChEBI" id="CHEBI:456216"/>
        <dbReference type="EC" id="2.7.1.1"/>
    </reaction>
    <physiologicalReaction direction="left-to-right" evidence="6">
        <dbReference type="Rhea" id="RHEA:17826"/>
    </physiologicalReaction>
</comment>
<dbReference type="GO" id="GO:0005536">
    <property type="term" value="F:D-glucose binding"/>
    <property type="evidence" value="ECO:0007669"/>
    <property type="project" value="InterPro"/>
</dbReference>
<dbReference type="Gene3D" id="3.40.367.20">
    <property type="match status" value="1"/>
</dbReference>
<dbReference type="GO" id="GO:0005524">
    <property type="term" value="F:ATP binding"/>
    <property type="evidence" value="ECO:0007669"/>
    <property type="project" value="UniProtKB-UniRule"/>
</dbReference>
<keyword evidence="7" id="KW-0418">Kinase</keyword>
<organism evidence="9 10">
    <name type="scientific">Heterorhabditis bacteriophora</name>
    <name type="common">Entomopathogenic nematode worm</name>
    <dbReference type="NCBI Taxonomy" id="37862"/>
    <lineage>
        <taxon>Eukaryota</taxon>
        <taxon>Metazoa</taxon>
        <taxon>Ecdysozoa</taxon>
        <taxon>Nematoda</taxon>
        <taxon>Chromadorea</taxon>
        <taxon>Rhabditida</taxon>
        <taxon>Rhabditina</taxon>
        <taxon>Rhabditomorpha</taxon>
        <taxon>Strongyloidea</taxon>
        <taxon>Heterorhabditidae</taxon>
        <taxon>Heterorhabditis</taxon>
    </lineage>
</organism>
<comment type="catalytic activity">
    <reaction evidence="5">
        <text>D-fructose + ATP = D-fructose 6-phosphate + ADP + H(+)</text>
        <dbReference type="Rhea" id="RHEA:16125"/>
        <dbReference type="ChEBI" id="CHEBI:15378"/>
        <dbReference type="ChEBI" id="CHEBI:30616"/>
        <dbReference type="ChEBI" id="CHEBI:37721"/>
        <dbReference type="ChEBI" id="CHEBI:61527"/>
        <dbReference type="ChEBI" id="CHEBI:456216"/>
        <dbReference type="EC" id="2.7.1.1"/>
    </reaction>
    <physiologicalReaction direction="left-to-right" evidence="5">
        <dbReference type="Rhea" id="RHEA:16126"/>
    </physiologicalReaction>
</comment>